<sequence length="151" mass="16737">MTPSRHLARRLSASRALAQKSVTEETPAQSTDPKTAQKRLEQAAPGGPGEISAQVTEAELFQNLEQEHQTTLDELAKENQQMLAGLQNSHLGLLDRIRASKPSLASHLHQQHQDSMRQIQEQHIEGMKRMKQAHAAFLSTLQEKSSSASEI</sequence>
<accession>A0A369KBF7</accession>
<evidence type="ECO:0000313" key="2">
    <source>
        <dbReference type="EMBL" id="RDB31248.1"/>
    </source>
</evidence>
<dbReference type="EMBL" id="QQBG01000025">
    <property type="protein sequence ID" value="RDB31248.1"/>
    <property type="molecule type" value="Genomic_DNA"/>
</dbReference>
<gene>
    <name evidence="2" type="ORF">HAT2_00649</name>
</gene>
<protein>
    <submittedName>
        <fullName evidence="2">Uncharacterized protein</fullName>
    </submittedName>
</protein>
<proteinExistence type="predicted"/>
<feature type="region of interest" description="Disordered" evidence="1">
    <location>
        <begin position="1"/>
        <end position="50"/>
    </location>
</feature>
<name>A0A369KBF7_9BACT</name>
<dbReference type="RefSeq" id="WP_114544575.1">
    <property type="nucleotide sequence ID" value="NZ_QQBG01000025.1"/>
</dbReference>
<comment type="caution">
    <text evidence="2">The sequence shown here is derived from an EMBL/GenBank/DDBJ whole genome shotgun (WGS) entry which is preliminary data.</text>
</comment>
<reference evidence="2 3" key="1">
    <citation type="submission" date="2018-07" db="EMBL/GenBank/DDBJ databases">
        <title>Comparative genomics of the Candidatus Parilichlamydiaceae reveals evidence of convergent evolution and genome reduction in the phylum Chlamydiae.</title>
        <authorList>
            <person name="Taylor-Brown A."/>
            <person name="Polkinghorne A."/>
        </authorList>
    </citation>
    <scope>NUCLEOTIDE SEQUENCE [LARGE SCALE GENOMIC DNA]</scope>
    <source>
        <strain evidence="2 3">Hat2</strain>
    </source>
</reference>
<keyword evidence="3" id="KW-1185">Reference proteome</keyword>
<feature type="compositionally biased region" description="Polar residues" evidence="1">
    <location>
        <begin position="20"/>
        <end position="34"/>
    </location>
</feature>
<dbReference type="OrthoDB" id="9902389at2"/>
<dbReference type="Proteomes" id="UP000253816">
    <property type="component" value="Unassembled WGS sequence"/>
</dbReference>
<evidence type="ECO:0000256" key="1">
    <source>
        <dbReference type="SAM" id="MobiDB-lite"/>
    </source>
</evidence>
<evidence type="ECO:0000313" key="3">
    <source>
        <dbReference type="Proteomes" id="UP000253816"/>
    </source>
</evidence>
<dbReference type="AlphaFoldDB" id="A0A369KBF7"/>
<organism evidence="2 3">
    <name type="scientific">Candidatus Similichlamydia laticola</name>
    <dbReference type="NCBI Taxonomy" id="2170265"/>
    <lineage>
        <taxon>Bacteria</taxon>
        <taxon>Pseudomonadati</taxon>
        <taxon>Chlamydiota</taxon>
        <taxon>Chlamydiia</taxon>
        <taxon>Parachlamydiales</taxon>
        <taxon>Candidatus Parilichlamydiaceae</taxon>
        <taxon>Candidatus Similichlamydia</taxon>
    </lineage>
</organism>